<dbReference type="PANTHER" id="PTHR13246">
    <property type="entry name" value="ENDO BETA N-ACETYLGLUCOSAMINIDASE"/>
    <property type="match status" value="1"/>
</dbReference>
<protein>
    <submittedName>
        <fullName evidence="9">YSIRK-type signal peptide-containing protein</fullName>
    </submittedName>
</protein>
<dbReference type="GO" id="GO:0033925">
    <property type="term" value="F:mannosyl-glycoprotein endo-beta-N-acetylglucosaminidase activity"/>
    <property type="evidence" value="ECO:0007669"/>
    <property type="project" value="InterPro"/>
</dbReference>
<dbReference type="InterPro" id="IPR013783">
    <property type="entry name" value="Ig-like_fold"/>
</dbReference>
<feature type="compositionally biased region" description="Low complexity" evidence="3">
    <location>
        <begin position="85"/>
        <end position="104"/>
    </location>
</feature>
<evidence type="ECO:0000313" key="10">
    <source>
        <dbReference type="Proteomes" id="UP000285725"/>
    </source>
</evidence>
<feature type="compositionally biased region" description="Low complexity" evidence="3">
    <location>
        <begin position="1492"/>
        <end position="1508"/>
    </location>
</feature>
<dbReference type="Pfam" id="PF04650">
    <property type="entry name" value="YSIRK_signal"/>
    <property type="match status" value="1"/>
</dbReference>
<dbReference type="InterPro" id="IPR054110">
    <property type="entry name" value="EndoD-like_D2"/>
</dbReference>
<proteinExistence type="predicted"/>
<feature type="domain" description="Cytosolic endo-beta-N-acetylglucosaminidase TIM barrel" evidence="5">
    <location>
        <begin position="197"/>
        <end position="502"/>
    </location>
</feature>
<feature type="compositionally biased region" description="Basic and acidic residues" evidence="3">
    <location>
        <begin position="1571"/>
        <end position="1581"/>
    </location>
</feature>
<keyword evidence="1 4" id="KW-0732">Signal</keyword>
<name>A0AAE8ARE4_STRPA</name>
<feature type="compositionally biased region" description="Low complexity" evidence="3">
    <location>
        <begin position="1459"/>
        <end position="1482"/>
    </location>
</feature>
<feature type="domain" description="Ig-like" evidence="7">
    <location>
        <begin position="1118"/>
        <end position="1185"/>
    </location>
</feature>
<dbReference type="Proteomes" id="UP000285725">
    <property type="component" value="Unassembled WGS sequence"/>
</dbReference>
<feature type="compositionally biased region" description="Basic and acidic residues" evidence="3">
    <location>
        <begin position="1541"/>
        <end position="1552"/>
    </location>
</feature>
<dbReference type="PANTHER" id="PTHR13246:SF1">
    <property type="entry name" value="CYTOSOLIC ENDO-BETA-N-ACETYLGLUCOSAMINIDASE"/>
    <property type="match status" value="1"/>
</dbReference>
<feature type="domain" description="YSIRK Gram-positive signal peptide" evidence="6">
    <location>
        <begin position="7"/>
        <end position="27"/>
    </location>
</feature>
<dbReference type="Pfam" id="PF03644">
    <property type="entry name" value="Glyco_hydro_85"/>
    <property type="match status" value="1"/>
</dbReference>
<feature type="compositionally biased region" description="Polar residues" evidence="3">
    <location>
        <begin position="1560"/>
        <end position="1570"/>
    </location>
</feature>
<feature type="compositionally biased region" description="Polar residues" evidence="3">
    <location>
        <begin position="1521"/>
        <end position="1538"/>
    </location>
</feature>
<dbReference type="Pfam" id="PF07523">
    <property type="entry name" value="Big_3"/>
    <property type="match status" value="2"/>
</dbReference>
<dbReference type="GO" id="GO:0005829">
    <property type="term" value="C:cytosol"/>
    <property type="evidence" value="ECO:0007669"/>
    <property type="project" value="UniProtKB-SubCell"/>
</dbReference>
<feature type="domain" description="Endo-beta-N-acetylglucosaminidase D-like D2" evidence="8">
    <location>
        <begin position="670"/>
        <end position="763"/>
    </location>
</feature>
<evidence type="ECO:0000259" key="5">
    <source>
        <dbReference type="Pfam" id="PF03644"/>
    </source>
</evidence>
<dbReference type="InterPro" id="IPR032979">
    <property type="entry name" value="ENGase"/>
</dbReference>
<dbReference type="Gene3D" id="2.60.120.260">
    <property type="entry name" value="Galactose-binding domain-like"/>
    <property type="match status" value="2"/>
</dbReference>
<evidence type="ECO:0000259" key="7">
    <source>
        <dbReference type="Pfam" id="PF07523"/>
    </source>
</evidence>
<dbReference type="Gene3D" id="1.20.120.1850">
    <property type="entry name" value="Ebh helix bundles repeating unit (S and A modules)"/>
    <property type="match status" value="1"/>
</dbReference>
<feature type="domain" description="Ig-like" evidence="7">
    <location>
        <begin position="1030"/>
        <end position="1097"/>
    </location>
</feature>
<feature type="signal peptide" evidence="4">
    <location>
        <begin position="1"/>
        <end position="38"/>
    </location>
</feature>
<dbReference type="NCBIfam" id="TIGR01168">
    <property type="entry name" value="YSIRK_signal"/>
    <property type="match status" value="1"/>
</dbReference>
<evidence type="ECO:0000259" key="6">
    <source>
        <dbReference type="Pfam" id="PF04650"/>
    </source>
</evidence>
<dbReference type="Gene3D" id="2.60.40.3630">
    <property type="match status" value="2"/>
</dbReference>
<evidence type="ECO:0000256" key="2">
    <source>
        <dbReference type="SAM" id="Coils"/>
    </source>
</evidence>
<accession>A0AAE8ARE4</accession>
<dbReference type="InterPro" id="IPR022038">
    <property type="entry name" value="Ig-like_bact"/>
</dbReference>
<feature type="region of interest" description="Disordered" evidence="3">
    <location>
        <begin position="78"/>
        <end position="125"/>
    </location>
</feature>
<dbReference type="InterPro" id="IPR005877">
    <property type="entry name" value="YSIRK_signal_dom"/>
</dbReference>
<dbReference type="InterPro" id="IPR005201">
    <property type="entry name" value="TIM_ENGase"/>
</dbReference>
<dbReference type="RefSeq" id="WP_118396791.1">
    <property type="nucleotide sequence ID" value="NZ_CABJDC010000001.1"/>
</dbReference>
<dbReference type="Gene3D" id="2.60.40.10">
    <property type="entry name" value="Immunoglobulins"/>
    <property type="match status" value="1"/>
</dbReference>
<keyword evidence="2" id="KW-0175">Coiled coil</keyword>
<evidence type="ECO:0000259" key="8">
    <source>
        <dbReference type="Pfam" id="PF21910"/>
    </source>
</evidence>
<feature type="coiled-coil region" evidence="2">
    <location>
        <begin position="1242"/>
        <end position="1269"/>
    </location>
</feature>
<dbReference type="Gene3D" id="3.20.20.80">
    <property type="entry name" value="Glycosidases"/>
    <property type="match status" value="1"/>
</dbReference>
<gene>
    <name evidence="9" type="ORF">DWZ19_01225</name>
</gene>
<comment type="caution">
    <text evidence="9">The sequence shown here is derived from an EMBL/GenBank/DDBJ whole genome shotgun (WGS) entry which is preliminary data.</text>
</comment>
<evidence type="ECO:0000256" key="4">
    <source>
        <dbReference type="SAM" id="SignalP"/>
    </source>
</evidence>
<evidence type="ECO:0000256" key="1">
    <source>
        <dbReference type="ARBA" id="ARBA00022729"/>
    </source>
</evidence>
<dbReference type="EMBL" id="QRQU01000001">
    <property type="protein sequence ID" value="RHN27541.1"/>
    <property type="molecule type" value="Genomic_DNA"/>
</dbReference>
<feature type="compositionally biased region" description="Basic and acidic residues" evidence="3">
    <location>
        <begin position="111"/>
        <end position="125"/>
    </location>
</feature>
<reference evidence="9 10" key="1">
    <citation type="submission" date="2018-08" db="EMBL/GenBank/DDBJ databases">
        <title>A genome reference for cultivated species of the human gut microbiota.</title>
        <authorList>
            <person name="Zou Y."/>
            <person name="Xue W."/>
            <person name="Luo G."/>
        </authorList>
    </citation>
    <scope>NUCLEOTIDE SEQUENCE [LARGE SCALE GENOMIC DNA]</scope>
    <source>
        <strain evidence="9 10">AF30-12BH</strain>
    </source>
</reference>
<evidence type="ECO:0000313" key="9">
    <source>
        <dbReference type="EMBL" id="RHN27541.1"/>
    </source>
</evidence>
<feature type="region of interest" description="Disordered" evidence="3">
    <location>
        <begin position="1455"/>
        <end position="1588"/>
    </location>
</feature>
<feature type="chain" id="PRO_5042278911" evidence="4">
    <location>
        <begin position="39"/>
        <end position="1616"/>
    </location>
</feature>
<dbReference type="Pfam" id="PF21910">
    <property type="entry name" value="GH85_C"/>
    <property type="match status" value="1"/>
</dbReference>
<evidence type="ECO:0000256" key="3">
    <source>
        <dbReference type="SAM" id="MobiDB-lite"/>
    </source>
</evidence>
<sequence>MKGHRFEKKERFSIRKFSVGVCSALIGLAFLGTGAVSADETVSTSGQALEASSATTEDVNHLVREAGVYTADAALPAAETEKPAAEAVTPEASPTSTEASSTTTDHPAVSETEKPKAAAEKVADLPTNEEKQLRPKEVKFDTWDDLLKWEPGKRVDDEMNRASVPLASRFQGKQINEQANPEAKIQALSNMNSKAKDHASVGGEEFKAYAFDYWQYLDSMVFWEGLVPSADVIDAAHRNGVPIYGTIFYNWSSSIKDQEHFAETLKEDSEGSKTFPIARKLVELAKYYGFDGYFINQETTGNLVEPLGPKLRDFLLYTKEYAKSLNYPIKYSWYDAMTYEYGRYHENALGEYNYNFMQPENGENPVDTFFANFNWGKSEVDYSISTAKWIHRNPYDVLAGLELQKGGSYKTNVDWNAILDEHGKLRLSLGLYAPDTITGLGKTGEGYHTHEDLFWTGFQGDPTKGKPADQSWYGMSNLVVDKTPITSEDFNTSFNTGHGKHWFVDGKISKEGEWNYRSVSGYLPTWRWWVEHSEDSTPLKGRYDFDQAYNGGNSLAFEGDLKANSSQNVMLYSTKIPVTETTKLSVSHKGGIGAATWVAVATKEDYSEYEWKELTPSADWSTQTFDLGSLAGKTIYAVKMFFDHDTDVKDYKFNLGQLSITSNQEKPATPAEVSVRAKRLQNAQEAEAVLNFKGVVDADYYEVYEKDGDNWRLLTGSSATTVYLPKVSRSASAEGTTQELKVVAVGKNGQRSDAGTVAFDWGMTVSDTSLPKALAPNVVIGAKVIGSSFPDADGSEGIEGMLNGTITSLSDKWSSAQLSGTVDIRLTQPRTIVRWVMDHAGAGGESVDDGKMNTRDFDLYYKDEAGEWKLAKEVRGNKAHVSDITLDHPIKAQDWRLHVITADNGTPWQAIRIYNWKMYERLDTETVNIPMKHAAAQNLGNHFVQVGFKDVPANTTLTLYADKKATSPIATMTADQAGNLIFKPLAFESTPSLLYYRAQVPGKDISNVLAIEVPKNDKEIAGLQFENGLTKKVYREGDALSLKGATLRVHYKDGQADQLVNLTNSGVEIHGFDSSKLGEQHLEVSYLGQKLDKTLTVFVVSAEEAGEKAVAGLELTDKPKVEYIVGEALEKEGGRFTVVFEDETTETHALTDEGVEVTGFDTTKEGRQTITVHYKGASTSFDVLVNPKPALNDEYLKQKLAEAEAAKAKVDFTFATPEVKEALLAGMAASEKVLKGHDTSTQDQVNEQLNQLTALLKALDGQANLTKEKEALSALTTEATALLTSKPNHPSGEALQALVEKNKELLASSELTPEALETAKTGLETLIALLKEDKPAVFVDSATGVEVQFSNLEPTVVKGLKVAKVEANQVEKEELKGREGIVFDIEGVDASGQDIDTHHPSLVKIPVDKDKEVEQVLFFPEGQAPQSLAFERVGDVVIFTAPHFTHYAIVYKPAQTEGPDQPAKPDQPVQPDQPDQPVQPAVPVTPEPANPDQPVQPAQPNQPVQPAAPVTPDPSNPLKPTESSQVDQLAPTTSTQAGYQEEEHKDMVDQEIHQLLSAHQGANSQPTVQQETKDASKESQSEHLPNTASLEASFAAEAVLLAALGGFLLTGKKKEE</sequence>
<organism evidence="9 10">
    <name type="scientific">Streptococcus parasanguinis</name>
    <dbReference type="NCBI Taxonomy" id="1318"/>
    <lineage>
        <taxon>Bacteria</taxon>
        <taxon>Bacillati</taxon>
        <taxon>Bacillota</taxon>
        <taxon>Bacilli</taxon>
        <taxon>Lactobacillales</taxon>
        <taxon>Streptococcaceae</taxon>
        <taxon>Streptococcus</taxon>
    </lineage>
</organism>